<feature type="non-terminal residue" evidence="2">
    <location>
        <position position="1"/>
    </location>
</feature>
<evidence type="ECO:0000256" key="1">
    <source>
        <dbReference type="SAM" id="MobiDB-lite"/>
    </source>
</evidence>
<feature type="region of interest" description="Disordered" evidence="1">
    <location>
        <begin position="1"/>
        <end position="23"/>
    </location>
</feature>
<reference evidence="2" key="1">
    <citation type="submission" date="2018-06" db="EMBL/GenBank/DDBJ databases">
        <authorList>
            <person name="Zhirakovskaya E."/>
        </authorList>
    </citation>
    <scope>NUCLEOTIDE SEQUENCE</scope>
</reference>
<name>A0A3B1A998_9ZZZZ</name>
<protein>
    <submittedName>
        <fullName evidence="2">Uncharacterized protein</fullName>
    </submittedName>
</protein>
<dbReference type="EMBL" id="UOFU01000138">
    <property type="protein sequence ID" value="VAW98160.1"/>
    <property type="molecule type" value="Genomic_DNA"/>
</dbReference>
<organism evidence="2">
    <name type="scientific">hydrothermal vent metagenome</name>
    <dbReference type="NCBI Taxonomy" id="652676"/>
    <lineage>
        <taxon>unclassified sequences</taxon>
        <taxon>metagenomes</taxon>
        <taxon>ecological metagenomes</taxon>
    </lineage>
</organism>
<gene>
    <name evidence="2" type="ORF">MNBD_GAMMA20-2304</name>
</gene>
<evidence type="ECO:0000313" key="2">
    <source>
        <dbReference type="EMBL" id="VAW98160.1"/>
    </source>
</evidence>
<proteinExistence type="predicted"/>
<sequence length="23" mass="2812">DHDHDHSMDMQKESHGDMKKHEH</sequence>
<accession>A0A3B1A998</accession>
<dbReference type="AlphaFoldDB" id="A0A3B1A998"/>